<comment type="subcellular location">
    <subcellularLocation>
        <location evidence="1">Membrane</location>
        <topology evidence="1">Multi-pass membrane protein</topology>
    </subcellularLocation>
</comment>
<keyword evidence="3 8" id="KW-0812">Transmembrane</keyword>
<feature type="transmembrane region" description="Helical" evidence="8">
    <location>
        <begin position="233"/>
        <end position="252"/>
    </location>
</feature>
<evidence type="ECO:0000256" key="6">
    <source>
        <dbReference type="ARBA" id="ARBA00023315"/>
    </source>
</evidence>
<reference evidence="9" key="1">
    <citation type="submission" date="2021-01" db="EMBL/GenBank/DDBJ databases">
        <authorList>
            <person name="Corre E."/>
            <person name="Pelletier E."/>
            <person name="Niang G."/>
            <person name="Scheremetjew M."/>
            <person name="Finn R."/>
            <person name="Kale V."/>
            <person name="Holt S."/>
            <person name="Cochrane G."/>
            <person name="Meng A."/>
            <person name="Brown T."/>
            <person name="Cohen L."/>
        </authorList>
    </citation>
    <scope>NUCLEOTIDE SEQUENCE</scope>
    <source>
        <strain evidence="9">CCMP219</strain>
    </source>
</reference>
<feature type="transmembrane region" description="Helical" evidence="8">
    <location>
        <begin position="68"/>
        <end position="88"/>
    </location>
</feature>
<protein>
    <submittedName>
        <fullName evidence="9">Uncharacterized protein</fullName>
    </submittedName>
</protein>
<dbReference type="GO" id="GO:0016020">
    <property type="term" value="C:membrane"/>
    <property type="evidence" value="ECO:0007669"/>
    <property type="project" value="UniProtKB-SubCell"/>
</dbReference>
<keyword evidence="4 8" id="KW-1133">Transmembrane helix</keyword>
<dbReference type="GO" id="GO:0016746">
    <property type="term" value="F:acyltransferase activity"/>
    <property type="evidence" value="ECO:0007669"/>
    <property type="project" value="UniProtKB-KW"/>
</dbReference>
<evidence type="ECO:0000313" key="9">
    <source>
        <dbReference type="EMBL" id="CAD8287381.1"/>
    </source>
</evidence>
<feature type="transmembrane region" description="Helical" evidence="8">
    <location>
        <begin position="387"/>
        <end position="407"/>
    </location>
</feature>
<dbReference type="GO" id="GO:0008654">
    <property type="term" value="P:phospholipid biosynthetic process"/>
    <property type="evidence" value="ECO:0007669"/>
    <property type="project" value="TreeGrafter"/>
</dbReference>
<keyword evidence="5 8" id="KW-0472">Membrane</keyword>
<keyword evidence="6" id="KW-0012">Acyltransferase</keyword>
<dbReference type="Pfam" id="PF03062">
    <property type="entry name" value="MBOAT"/>
    <property type="match status" value="1"/>
</dbReference>
<dbReference type="GO" id="GO:0030258">
    <property type="term" value="P:lipid modification"/>
    <property type="evidence" value="ECO:0007669"/>
    <property type="project" value="TreeGrafter"/>
</dbReference>
<feature type="transmembrane region" description="Helical" evidence="8">
    <location>
        <begin position="95"/>
        <end position="121"/>
    </location>
</feature>
<proteinExistence type="predicted"/>
<keyword evidence="2" id="KW-0808">Transferase</keyword>
<evidence type="ECO:0000256" key="2">
    <source>
        <dbReference type="ARBA" id="ARBA00022679"/>
    </source>
</evidence>
<dbReference type="InterPro" id="IPR049941">
    <property type="entry name" value="LPLAT_7/PORCN-like"/>
</dbReference>
<name>A0A7R9V9L7_9CHLO</name>
<evidence type="ECO:0000256" key="7">
    <source>
        <dbReference type="SAM" id="MobiDB-lite"/>
    </source>
</evidence>
<dbReference type="GO" id="GO:0005783">
    <property type="term" value="C:endoplasmic reticulum"/>
    <property type="evidence" value="ECO:0007669"/>
    <property type="project" value="TreeGrafter"/>
</dbReference>
<dbReference type="GO" id="GO:0019432">
    <property type="term" value="P:triglyceride biosynthetic process"/>
    <property type="evidence" value="ECO:0007669"/>
    <property type="project" value="TreeGrafter"/>
</dbReference>
<evidence type="ECO:0000256" key="1">
    <source>
        <dbReference type="ARBA" id="ARBA00004141"/>
    </source>
</evidence>
<dbReference type="PANTHER" id="PTHR13906">
    <property type="entry name" value="PORCUPINE"/>
    <property type="match status" value="1"/>
</dbReference>
<evidence type="ECO:0000256" key="3">
    <source>
        <dbReference type="ARBA" id="ARBA00022692"/>
    </source>
</evidence>
<feature type="transmembrane region" description="Helical" evidence="8">
    <location>
        <begin position="456"/>
        <end position="478"/>
    </location>
</feature>
<organism evidence="9">
    <name type="scientific">Chlamydomonas euryale</name>
    <dbReference type="NCBI Taxonomy" id="1486919"/>
    <lineage>
        <taxon>Eukaryota</taxon>
        <taxon>Viridiplantae</taxon>
        <taxon>Chlorophyta</taxon>
        <taxon>core chlorophytes</taxon>
        <taxon>Chlorophyceae</taxon>
        <taxon>CS clade</taxon>
        <taxon>Chlamydomonadales</taxon>
        <taxon>Chlamydomonadaceae</taxon>
        <taxon>Chlamydomonas</taxon>
    </lineage>
</organism>
<evidence type="ECO:0000256" key="5">
    <source>
        <dbReference type="ARBA" id="ARBA00023136"/>
    </source>
</evidence>
<sequence length="506" mass="56313">MAQLAELLARLESFMETRHNYIAPMGWEASVGGLIGLSLDQTRFMLALFLSVPTAAVVPRIPGSTLRHLYALLVGALLVYYPFGFGVIHAAAPCALVYLSMAVFPSVCGALAWGVCFPYLIYLHVVNASGENWQAGLLDFTGCEMVLVLKLISLAVARQDGWKLATRGEDLTDYQRVHCFNRCPNPLEYLSFVFGLGNLLSGPYLEYNDYQGFIQQRGLWDTKARKPPSSKAPALKCMATALVYMVLYQAMIPTFNRKLLVGEWYSQQSFFVKVFACHMTSLTSQVKFVFAWKISEASLTVAGLNFDGWDENTGEGKWGRYENVRFTKMLLSDSGRIVVSHWNVGTARFLRRYVYERILPKGRKPGFPQLLTTQVVSAVWHGLYPGYLLFFVGSAFWINFSTVIYHAERALLPQAVAKSVPMRAAKIVWTHVCLNTIATAFTVLDVKETLRLWRSIYFAPMLIIVVGSVAGPALLSLVRETKQRGADKGGSDSGVAGDGPMEKKKN</sequence>
<evidence type="ECO:0000256" key="4">
    <source>
        <dbReference type="ARBA" id="ARBA00022989"/>
    </source>
</evidence>
<dbReference type="PANTHER" id="PTHR13906:SF4">
    <property type="entry name" value="LYSOPHOSPHOLIPID ACYLTRANSFERASE 6"/>
    <property type="match status" value="1"/>
</dbReference>
<dbReference type="InterPro" id="IPR004299">
    <property type="entry name" value="MBOAT_fam"/>
</dbReference>
<feature type="region of interest" description="Disordered" evidence="7">
    <location>
        <begin position="482"/>
        <end position="506"/>
    </location>
</feature>
<accession>A0A7R9V9L7</accession>
<evidence type="ECO:0000256" key="8">
    <source>
        <dbReference type="SAM" id="Phobius"/>
    </source>
</evidence>
<feature type="transmembrane region" description="Helical" evidence="8">
    <location>
        <begin position="427"/>
        <end position="444"/>
    </location>
</feature>
<gene>
    <name evidence="9" type="ORF">CEUR00632_LOCUS7420</name>
</gene>
<dbReference type="EMBL" id="HBEC01015927">
    <property type="protein sequence ID" value="CAD8287381.1"/>
    <property type="molecule type" value="Transcribed_RNA"/>
</dbReference>
<dbReference type="AlphaFoldDB" id="A0A7R9V9L7"/>